<dbReference type="PANTHER" id="PTHR35768">
    <property type="entry name" value="PROTEIN MULTIPOLAR SPINDLE 1"/>
    <property type="match status" value="1"/>
</dbReference>
<comment type="caution">
    <text evidence="2">The sequence shown here is derived from an EMBL/GenBank/DDBJ whole genome shotgun (WGS) entry which is preliminary data.</text>
</comment>
<feature type="compositionally biased region" description="Low complexity" evidence="1">
    <location>
        <begin position="34"/>
        <end position="43"/>
    </location>
</feature>
<gene>
    <name evidence="2" type="ORF">Taro_014142</name>
</gene>
<dbReference type="GO" id="GO:0000212">
    <property type="term" value="P:meiotic spindle organization"/>
    <property type="evidence" value="ECO:0007669"/>
    <property type="project" value="InterPro"/>
</dbReference>
<evidence type="ECO:0000313" key="2">
    <source>
        <dbReference type="EMBL" id="MQL81681.1"/>
    </source>
</evidence>
<name>A0A843UE36_COLES</name>
<dbReference type="PANTHER" id="PTHR35768:SF1">
    <property type="entry name" value="PROTEIN MULTIPOLAR SPINDLE 1"/>
    <property type="match status" value="1"/>
</dbReference>
<dbReference type="EMBL" id="NMUH01000581">
    <property type="protein sequence ID" value="MQL81681.1"/>
    <property type="molecule type" value="Genomic_DNA"/>
</dbReference>
<keyword evidence="3" id="KW-1185">Reference proteome</keyword>
<accession>A0A843UE36</accession>
<dbReference type="GO" id="GO:0042138">
    <property type="term" value="P:meiotic DNA double-strand break formation"/>
    <property type="evidence" value="ECO:0007669"/>
    <property type="project" value="InterPro"/>
</dbReference>
<sequence>MATFSTSSPKPATDLDALKIAVAVAVLRSKQRRQQSSFSSSSSVPAEDSQRWKRKAKERKREVTALREELKQLEECGKGVQQDVFPLSCRCHFFDGCGASNSGRPVSSGGNGGNDGGGSCDHWIDDVLRRRFLRHGTLLSLVWLLSVSLSSAFWLSGSCHRFPVRWKERQRRLEGAVRKRHCIVPIRFLEDPNDDDEMERLSISVDFLVELCGSNFPDKDTSVTASSHQAVDSILVSLKKLLFLKKDDKLIEEIVYSLITRLLQRMCTLSRKEGSSASGRNSQLCVQHLIRKLSNEPFVGQRAMFLVSRRISSLADSLTIMDPFDDAFPDMHDCMFMMMQLIEFMISDNLQIWTTNRELDSKLFEEWLRSVLQARKVFEVLENRNGLYLIYLERIIGEVANQVGPLSKQGKLDLDILFFSADCHFE</sequence>
<feature type="region of interest" description="Disordered" evidence="1">
    <location>
        <begin position="30"/>
        <end position="57"/>
    </location>
</feature>
<evidence type="ECO:0000256" key="1">
    <source>
        <dbReference type="SAM" id="MobiDB-lite"/>
    </source>
</evidence>
<protein>
    <recommendedName>
        <fullName evidence="4">Multipolar spindle 1</fullName>
    </recommendedName>
</protein>
<dbReference type="OrthoDB" id="1913471at2759"/>
<dbReference type="Proteomes" id="UP000652761">
    <property type="component" value="Unassembled WGS sequence"/>
</dbReference>
<evidence type="ECO:0000313" key="3">
    <source>
        <dbReference type="Proteomes" id="UP000652761"/>
    </source>
</evidence>
<dbReference type="GO" id="GO:0007059">
    <property type="term" value="P:chromosome segregation"/>
    <property type="evidence" value="ECO:0007669"/>
    <property type="project" value="TreeGrafter"/>
</dbReference>
<dbReference type="GO" id="GO:0007140">
    <property type="term" value="P:male meiotic nuclear division"/>
    <property type="evidence" value="ECO:0007669"/>
    <property type="project" value="TreeGrafter"/>
</dbReference>
<organism evidence="2 3">
    <name type="scientific">Colocasia esculenta</name>
    <name type="common">Wild taro</name>
    <name type="synonym">Arum esculentum</name>
    <dbReference type="NCBI Taxonomy" id="4460"/>
    <lineage>
        <taxon>Eukaryota</taxon>
        <taxon>Viridiplantae</taxon>
        <taxon>Streptophyta</taxon>
        <taxon>Embryophyta</taxon>
        <taxon>Tracheophyta</taxon>
        <taxon>Spermatophyta</taxon>
        <taxon>Magnoliopsida</taxon>
        <taxon>Liliopsida</taxon>
        <taxon>Araceae</taxon>
        <taxon>Aroideae</taxon>
        <taxon>Colocasieae</taxon>
        <taxon>Colocasia</taxon>
    </lineage>
</organism>
<dbReference type="AlphaFoldDB" id="A0A843UE36"/>
<dbReference type="InterPro" id="IPR037500">
    <property type="entry name" value="Msp1"/>
</dbReference>
<proteinExistence type="predicted"/>
<reference evidence="2" key="1">
    <citation type="submission" date="2017-07" db="EMBL/GenBank/DDBJ databases">
        <title>Taro Niue Genome Assembly and Annotation.</title>
        <authorList>
            <person name="Atibalentja N."/>
            <person name="Keating K."/>
            <person name="Fields C.J."/>
        </authorList>
    </citation>
    <scope>NUCLEOTIDE SEQUENCE</scope>
    <source>
        <strain evidence="2">Niue_2</strain>
        <tissue evidence="2">Leaf</tissue>
    </source>
</reference>
<evidence type="ECO:0008006" key="4">
    <source>
        <dbReference type="Google" id="ProtNLM"/>
    </source>
</evidence>